<evidence type="ECO:0000256" key="1">
    <source>
        <dbReference type="SAM" id="MobiDB-lite"/>
    </source>
</evidence>
<sequence length="112" mass="12182">MAERQTHSATSHHTHSSSETEATRVSATPAHQQWAAYSGPVLFTGPDGLSDYKAKPCPDFQMTGIGERSREVTSQMDYLSRPPPGAKFPLAKNGRIGEIGWPVEAFKIVKGI</sequence>
<organism evidence="2 3">
    <name type="scientific">Pinctada imbricata</name>
    <name type="common">Atlantic pearl-oyster</name>
    <name type="synonym">Pinctada martensii</name>
    <dbReference type="NCBI Taxonomy" id="66713"/>
    <lineage>
        <taxon>Eukaryota</taxon>
        <taxon>Metazoa</taxon>
        <taxon>Spiralia</taxon>
        <taxon>Lophotrochozoa</taxon>
        <taxon>Mollusca</taxon>
        <taxon>Bivalvia</taxon>
        <taxon>Autobranchia</taxon>
        <taxon>Pteriomorphia</taxon>
        <taxon>Pterioida</taxon>
        <taxon>Pterioidea</taxon>
        <taxon>Pteriidae</taxon>
        <taxon>Pinctada</taxon>
    </lineage>
</organism>
<dbReference type="InterPro" id="IPR027814">
    <property type="entry name" value="DUF4562"/>
</dbReference>
<feature type="region of interest" description="Disordered" evidence="1">
    <location>
        <begin position="60"/>
        <end position="85"/>
    </location>
</feature>
<dbReference type="EMBL" id="VSWD01000005">
    <property type="protein sequence ID" value="KAK3101087.1"/>
    <property type="molecule type" value="Genomic_DNA"/>
</dbReference>
<accession>A0AA89C9J2</accession>
<protein>
    <submittedName>
        <fullName evidence="2">Uncharacterized protein</fullName>
    </submittedName>
</protein>
<dbReference type="PANTHER" id="PTHR34833">
    <property type="entry name" value="GENE, 17359-RELATED"/>
    <property type="match status" value="1"/>
</dbReference>
<dbReference type="PANTHER" id="PTHR34833:SF1">
    <property type="entry name" value="GENE, 17359-RELATED"/>
    <property type="match status" value="1"/>
</dbReference>
<comment type="caution">
    <text evidence="2">The sequence shown here is derived from an EMBL/GenBank/DDBJ whole genome shotgun (WGS) entry which is preliminary data.</text>
</comment>
<name>A0AA89C9J2_PINIB</name>
<evidence type="ECO:0000313" key="2">
    <source>
        <dbReference type="EMBL" id="KAK3101087.1"/>
    </source>
</evidence>
<feature type="region of interest" description="Disordered" evidence="1">
    <location>
        <begin position="1"/>
        <end position="31"/>
    </location>
</feature>
<gene>
    <name evidence="2" type="ORF">FSP39_000844</name>
</gene>
<proteinExistence type="predicted"/>
<evidence type="ECO:0000313" key="3">
    <source>
        <dbReference type="Proteomes" id="UP001186944"/>
    </source>
</evidence>
<dbReference type="Pfam" id="PF15123">
    <property type="entry name" value="DUF4562"/>
    <property type="match status" value="1"/>
</dbReference>
<dbReference type="AlphaFoldDB" id="A0AA89C9J2"/>
<reference evidence="2" key="1">
    <citation type="submission" date="2019-08" db="EMBL/GenBank/DDBJ databases">
        <title>The improved chromosome-level genome for the pearl oyster Pinctada fucata martensii using PacBio sequencing and Hi-C.</title>
        <authorList>
            <person name="Zheng Z."/>
        </authorList>
    </citation>
    <scope>NUCLEOTIDE SEQUENCE</scope>
    <source>
        <strain evidence="2">ZZ-2019</strain>
        <tissue evidence="2">Adductor muscle</tissue>
    </source>
</reference>
<dbReference type="Proteomes" id="UP001186944">
    <property type="component" value="Unassembled WGS sequence"/>
</dbReference>
<keyword evidence="3" id="KW-1185">Reference proteome</keyword>